<evidence type="ECO:0000313" key="3">
    <source>
        <dbReference type="Proteomes" id="UP000494106"/>
    </source>
</evidence>
<dbReference type="EMBL" id="CADEBC010000061">
    <property type="protein sequence ID" value="CAB3221169.1"/>
    <property type="molecule type" value="Genomic_DNA"/>
</dbReference>
<proteinExistence type="predicted"/>
<gene>
    <name evidence="2" type="ORF">APLA_LOCUS478</name>
</gene>
<feature type="compositionally biased region" description="Basic residues" evidence="1">
    <location>
        <begin position="58"/>
        <end position="69"/>
    </location>
</feature>
<sequence length="259" mass="29431">MRNHFEYELFRFPPFSSHFNPRDHSFGPFGGSRAGWPNFNRPGCRPHGPPGFTNCHGPPHHRQHDRHRSPSPPREVDDLERPRTPDHGHHGGRHERCKSPGHHGFSRCCRERPINHHGENERCNWGHGMPCGPGKGPKRGHHHHHWSGLDHHGFGPRFCRRGFFDRFGPDRCEPHCGPRFGHRRPGPYGRPAGCTECEDCGNEPCCSGNKDTRASKKPGAMRKENKSCCAKDKDQDEAGDTVLVQRIIVERAPTRPKSV</sequence>
<evidence type="ECO:0000256" key="1">
    <source>
        <dbReference type="SAM" id="MobiDB-lite"/>
    </source>
</evidence>
<protein>
    <submittedName>
        <fullName evidence="2">Uncharacterized protein</fullName>
    </submittedName>
</protein>
<dbReference type="Proteomes" id="UP000494106">
    <property type="component" value="Unassembled WGS sequence"/>
</dbReference>
<accession>A0A8S0YP94</accession>
<dbReference type="OrthoDB" id="7413582at2759"/>
<comment type="caution">
    <text evidence="2">The sequence shown here is derived from an EMBL/GenBank/DDBJ whole genome shotgun (WGS) entry which is preliminary data.</text>
</comment>
<evidence type="ECO:0000313" key="2">
    <source>
        <dbReference type="EMBL" id="CAB3221169.1"/>
    </source>
</evidence>
<name>A0A8S0YP94_ARCPL</name>
<reference evidence="2 3" key="1">
    <citation type="submission" date="2020-04" db="EMBL/GenBank/DDBJ databases">
        <authorList>
            <person name="Wallbank WR R."/>
            <person name="Pardo Diaz C."/>
            <person name="Kozak K."/>
            <person name="Martin S."/>
            <person name="Jiggins C."/>
            <person name="Moest M."/>
            <person name="Warren A I."/>
            <person name="Byers J.R.P. K."/>
            <person name="Montejo-Kovacevich G."/>
            <person name="Yen C E."/>
        </authorList>
    </citation>
    <scope>NUCLEOTIDE SEQUENCE [LARGE SCALE GENOMIC DNA]</scope>
</reference>
<feature type="compositionally biased region" description="Basic residues" evidence="1">
    <location>
        <begin position="90"/>
        <end position="103"/>
    </location>
</feature>
<feature type="region of interest" description="Disordered" evidence="1">
    <location>
        <begin position="40"/>
        <end position="103"/>
    </location>
</feature>
<feature type="compositionally biased region" description="Basic and acidic residues" evidence="1">
    <location>
        <begin position="74"/>
        <end position="89"/>
    </location>
</feature>
<keyword evidence="3" id="KW-1185">Reference proteome</keyword>
<organism evidence="2 3">
    <name type="scientific">Arctia plantaginis</name>
    <name type="common">Wood tiger moth</name>
    <name type="synonym">Phalaena plantaginis</name>
    <dbReference type="NCBI Taxonomy" id="874455"/>
    <lineage>
        <taxon>Eukaryota</taxon>
        <taxon>Metazoa</taxon>
        <taxon>Ecdysozoa</taxon>
        <taxon>Arthropoda</taxon>
        <taxon>Hexapoda</taxon>
        <taxon>Insecta</taxon>
        <taxon>Pterygota</taxon>
        <taxon>Neoptera</taxon>
        <taxon>Endopterygota</taxon>
        <taxon>Lepidoptera</taxon>
        <taxon>Glossata</taxon>
        <taxon>Ditrysia</taxon>
        <taxon>Noctuoidea</taxon>
        <taxon>Erebidae</taxon>
        <taxon>Arctiinae</taxon>
        <taxon>Arctia</taxon>
    </lineage>
</organism>
<dbReference type="AlphaFoldDB" id="A0A8S0YP94"/>